<evidence type="ECO:0000256" key="5">
    <source>
        <dbReference type="SAM" id="MobiDB-lite"/>
    </source>
</evidence>
<dbReference type="AlphaFoldDB" id="A0A183SMY0"/>
<dbReference type="InterPro" id="IPR012548">
    <property type="entry name" value="MATCAP"/>
</dbReference>
<sequence length="322" mass="37329">MVIKNFQTLDNYIEESFGPRISMEDATEKIIKYINEETLPTPLEIIWCDDLLSSALMCSTKVDETPNALVTRKYTMLLKTNAENTYLRERGVLCLMDHEIGTHYNRSYNEGLQPWYRKRSEYGLTSLGSHEMTTIEEGFACINTSLGAKNHYLAVPALLYYGACMAEYLPFKELFEHLSRYLKDEEQCWKHCMRIKRCLRNQEECGGYGKDQRYFEGAVRILMEQNNIDFRQLIAGKLSLTDLEKVQEQITLEEIHLPSFMTPISAYQAQLREIARLNGLYILPKRERPAKVVESSQPSQPSEVNKDVNRSGLVKPNRDRQV</sequence>
<evidence type="ECO:0000256" key="3">
    <source>
        <dbReference type="ARBA" id="ARBA00022801"/>
    </source>
</evidence>
<evidence type="ECO:0000256" key="4">
    <source>
        <dbReference type="ARBA" id="ARBA00023049"/>
    </source>
</evidence>
<dbReference type="WBParaSite" id="SSLN_0000575701-mRNA-1">
    <property type="protein sequence ID" value="SSLN_0000575701-mRNA-1"/>
    <property type="gene ID" value="SSLN_0000575701"/>
</dbReference>
<accession>A0A183SMY0</accession>
<reference evidence="6 7" key="2">
    <citation type="submission" date="2018-11" db="EMBL/GenBank/DDBJ databases">
        <authorList>
            <consortium name="Pathogen Informatics"/>
        </authorList>
    </citation>
    <scope>NUCLEOTIDE SEQUENCE [LARGE SCALE GENOMIC DNA]</scope>
    <source>
        <strain evidence="6 7">NST_G2</strain>
    </source>
</reference>
<evidence type="ECO:0000256" key="1">
    <source>
        <dbReference type="ARBA" id="ARBA00001947"/>
    </source>
</evidence>
<proteinExistence type="predicted"/>
<dbReference type="SMART" id="SM01154">
    <property type="entry name" value="DUF1704"/>
    <property type="match status" value="1"/>
</dbReference>
<evidence type="ECO:0000313" key="8">
    <source>
        <dbReference type="WBParaSite" id="SSLN_0000575701-mRNA-1"/>
    </source>
</evidence>
<keyword evidence="3" id="KW-0378">Hydrolase</keyword>
<feature type="region of interest" description="Disordered" evidence="5">
    <location>
        <begin position="290"/>
        <end position="322"/>
    </location>
</feature>
<dbReference type="GO" id="GO:0006508">
    <property type="term" value="P:proteolysis"/>
    <property type="evidence" value="ECO:0007669"/>
    <property type="project" value="UniProtKB-KW"/>
</dbReference>
<dbReference type="Proteomes" id="UP000275846">
    <property type="component" value="Unassembled WGS sequence"/>
</dbReference>
<gene>
    <name evidence="6" type="ORF">SSLN_LOCUS5578</name>
</gene>
<organism evidence="8">
    <name type="scientific">Schistocephalus solidus</name>
    <name type="common">Tapeworm</name>
    <dbReference type="NCBI Taxonomy" id="70667"/>
    <lineage>
        <taxon>Eukaryota</taxon>
        <taxon>Metazoa</taxon>
        <taxon>Spiralia</taxon>
        <taxon>Lophotrochozoa</taxon>
        <taxon>Platyhelminthes</taxon>
        <taxon>Cestoda</taxon>
        <taxon>Eucestoda</taxon>
        <taxon>Diphyllobothriidea</taxon>
        <taxon>Diphyllobothriidae</taxon>
        <taxon>Schistocephalus</taxon>
    </lineage>
</organism>
<feature type="compositionally biased region" description="Polar residues" evidence="5">
    <location>
        <begin position="294"/>
        <end position="303"/>
    </location>
</feature>
<reference evidence="8" key="1">
    <citation type="submission" date="2016-06" db="UniProtKB">
        <authorList>
            <consortium name="WormBaseParasite"/>
        </authorList>
    </citation>
    <scope>IDENTIFICATION</scope>
</reference>
<keyword evidence="2" id="KW-0645">Protease</keyword>
<dbReference type="OrthoDB" id="449345at2759"/>
<keyword evidence="7" id="KW-1185">Reference proteome</keyword>
<evidence type="ECO:0000313" key="6">
    <source>
        <dbReference type="EMBL" id="VDL91963.1"/>
    </source>
</evidence>
<protein>
    <submittedName>
        <fullName evidence="8">EcRH</fullName>
    </submittedName>
</protein>
<dbReference type="PANTHER" id="PTHR31817:SF5">
    <property type="match status" value="1"/>
</dbReference>
<evidence type="ECO:0000313" key="7">
    <source>
        <dbReference type="Proteomes" id="UP000275846"/>
    </source>
</evidence>
<dbReference type="EMBL" id="UYSU01033312">
    <property type="protein sequence ID" value="VDL91963.1"/>
    <property type="molecule type" value="Genomic_DNA"/>
</dbReference>
<comment type="cofactor">
    <cofactor evidence="1">
        <name>Zn(2+)</name>
        <dbReference type="ChEBI" id="CHEBI:29105"/>
    </cofactor>
</comment>
<dbReference type="GO" id="GO:0008237">
    <property type="term" value="F:metallopeptidase activity"/>
    <property type="evidence" value="ECO:0007669"/>
    <property type="project" value="UniProtKB-KW"/>
</dbReference>
<keyword evidence="4" id="KW-0482">Metalloprotease</keyword>
<dbReference type="PANTHER" id="PTHR31817">
    <property type="match status" value="1"/>
</dbReference>
<name>A0A183SMY0_SCHSO</name>
<evidence type="ECO:0000256" key="2">
    <source>
        <dbReference type="ARBA" id="ARBA00022670"/>
    </source>
</evidence>
<dbReference type="Pfam" id="PF08014">
    <property type="entry name" value="MATCAP"/>
    <property type="match status" value="1"/>
</dbReference>